<gene>
    <name evidence="1" type="ORF">FJY68_07335</name>
</gene>
<accession>A0A938BTI4</accession>
<dbReference type="AlphaFoldDB" id="A0A938BTI4"/>
<evidence type="ECO:0000313" key="1">
    <source>
        <dbReference type="EMBL" id="MBM3331647.1"/>
    </source>
</evidence>
<proteinExistence type="predicted"/>
<name>A0A938BTI4_UNCW3</name>
<protein>
    <submittedName>
        <fullName evidence="1">Uncharacterized protein</fullName>
    </submittedName>
</protein>
<organism evidence="1 2">
    <name type="scientific">candidate division WOR-3 bacterium</name>
    <dbReference type="NCBI Taxonomy" id="2052148"/>
    <lineage>
        <taxon>Bacteria</taxon>
        <taxon>Bacteria division WOR-3</taxon>
    </lineage>
</organism>
<dbReference type="Proteomes" id="UP000779900">
    <property type="component" value="Unassembled WGS sequence"/>
</dbReference>
<evidence type="ECO:0000313" key="2">
    <source>
        <dbReference type="Proteomes" id="UP000779900"/>
    </source>
</evidence>
<comment type="caution">
    <text evidence="1">The sequence shown here is derived from an EMBL/GenBank/DDBJ whole genome shotgun (WGS) entry which is preliminary data.</text>
</comment>
<reference evidence="1" key="1">
    <citation type="submission" date="2019-03" db="EMBL/GenBank/DDBJ databases">
        <title>Lake Tanganyika Metagenome-Assembled Genomes (MAGs).</title>
        <authorList>
            <person name="Tran P."/>
        </authorList>
    </citation>
    <scope>NUCLEOTIDE SEQUENCE</scope>
    <source>
        <strain evidence="1">K_DeepCast_150m_m2_040</strain>
    </source>
</reference>
<sequence>MVFKSILTHERPHIDEIVAIWLLRRFGEQRFPGISTAAVTFTSLRKLAEAGLKPEEYEAKGTLLLGIGGGRFDEHPTLEEGRKAGDCATTLVAKELGVSEDPSLAKILRFVRAADVEGNASPFDISYVVKLLHPRHPDDPHRVIEWALVAIEAKYQEQLRFFTVVKPEFDTKAKVEEIAVGKKRLRIVSIDSDEDGIHKYARSEYGARAAVVIQRRAAGNVAIFGNKQAGVDLREAAKLIRLAEREAKRRDPSPSDDPRLLEEGYAPGAEEWFYHRQGQMLLNGSLTQADVPATRLSLERITELVKVGVDPARVKPLCESTGRCLGEVCDWYAWSLARCVKLRRPAADAG</sequence>
<dbReference type="EMBL" id="VGIR01000038">
    <property type="protein sequence ID" value="MBM3331647.1"/>
    <property type="molecule type" value="Genomic_DNA"/>
</dbReference>